<evidence type="ECO:0000256" key="1">
    <source>
        <dbReference type="ARBA" id="ARBA00023002"/>
    </source>
</evidence>
<dbReference type="PANTHER" id="PTHR43818">
    <property type="entry name" value="BCDNA.GH03377"/>
    <property type="match status" value="1"/>
</dbReference>
<evidence type="ECO:0000259" key="2">
    <source>
        <dbReference type="Pfam" id="PF01408"/>
    </source>
</evidence>
<protein>
    <submittedName>
        <fullName evidence="3">GFO_IDH_MocA</fullName>
    </submittedName>
</protein>
<dbReference type="Gene3D" id="3.40.50.720">
    <property type="entry name" value="NAD(P)-binding Rossmann-like Domain"/>
    <property type="match status" value="1"/>
</dbReference>
<proteinExistence type="predicted"/>
<dbReference type="Pfam" id="PF01408">
    <property type="entry name" value="GFO_IDH_MocA"/>
    <property type="match status" value="1"/>
</dbReference>
<dbReference type="GO" id="GO:0016491">
    <property type="term" value="F:oxidoreductase activity"/>
    <property type="evidence" value="ECO:0007669"/>
    <property type="project" value="UniProtKB-KW"/>
</dbReference>
<dbReference type="EMBL" id="KF126948">
    <property type="protein sequence ID" value="AIA94300.1"/>
    <property type="molecule type" value="Genomic_DNA"/>
</dbReference>
<feature type="domain" description="Gfo/Idh/MocA-like oxidoreductase N-terminal" evidence="2">
    <location>
        <begin position="2"/>
        <end position="90"/>
    </location>
</feature>
<organism evidence="3">
    <name type="scientific">uncultured Streptomyces sp</name>
    <dbReference type="NCBI Taxonomy" id="174707"/>
    <lineage>
        <taxon>Bacteria</taxon>
        <taxon>Bacillati</taxon>
        <taxon>Actinomycetota</taxon>
        <taxon>Actinomycetes</taxon>
        <taxon>Kitasatosporales</taxon>
        <taxon>Streptomycetaceae</taxon>
        <taxon>Streptomyces</taxon>
        <taxon>environmental samples</taxon>
    </lineage>
</organism>
<dbReference type="SUPFAM" id="SSF51735">
    <property type="entry name" value="NAD(P)-binding Rossmann-fold domains"/>
    <property type="match status" value="1"/>
</dbReference>
<dbReference type="InterPro" id="IPR000683">
    <property type="entry name" value="Gfo/Idh/MocA-like_OxRdtase_N"/>
</dbReference>
<accession>A0A060CMF9</accession>
<dbReference type="AlphaFoldDB" id="A0A060CMF9"/>
<dbReference type="GO" id="GO:0000166">
    <property type="term" value="F:nucleotide binding"/>
    <property type="evidence" value="ECO:0007669"/>
    <property type="project" value="InterPro"/>
</dbReference>
<sequence length="90" mass="9939">MVADLDTNRLQQIGSTFPAIRLTTDYREILTSDEIDAVVIATPVSTHYRIGRDALMAGKHVMIEKPLTNNSSDAQNLVELANGLDLRLMV</sequence>
<dbReference type="InterPro" id="IPR050463">
    <property type="entry name" value="Gfo/Idh/MocA_oxidrdct_glycsds"/>
</dbReference>
<dbReference type="PANTHER" id="PTHR43818:SF11">
    <property type="entry name" value="BCDNA.GH03377"/>
    <property type="match status" value="1"/>
</dbReference>
<name>A0A060CMF9_9ACTN</name>
<dbReference type="InterPro" id="IPR036291">
    <property type="entry name" value="NAD(P)-bd_dom_sf"/>
</dbReference>
<keyword evidence="1" id="KW-0560">Oxidoreductase</keyword>
<evidence type="ECO:0000313" key="3">
    <source>
        <dbReference type="EMBL" id="AIA94300.1"/>
    </source>
</evidence>
<reference evidence="3" key="1">
    <citation type="journal article" date="2013" name="Environ. Microbiol.">
        <title>Seasonally variable intestinal metagenomes of the red palm weevil (Rhynchophorus ferrugineus).</title>
        <authorList>
            <person name="Jia S."/>
            <person name="Zhang X."/>
            <person name="Zhang G."/>
            <person name="Yin A."/>
            <person name="Zhang S."/>
            <person name="Li F."/>
            <person name="Wang L."/>
            <person name="Zhao D."/>
            <person name="Yun Q."/>
            <person name="Tala"/>
            <person name="Wang J."/>
            <person name="Sun G."/>
            <person name="Baabdullah M."/>
            <person name="Yu X."/>
            <person name="Hu S."/>
            <person name="Al-Mssallem I.S."/>
            <person name="Yu J."/>
        </authorList>
    </citation>
    <scope>NUCLEOTIDE SEQUENCE</scope>
</reference>
<feature type="non-terminal residue" evidence="3">
    <location>
        <position position="90"/>
    </location>
</feature>